<organism evidence="11 12">
    <name type="scientific">Microscilla marina ATCC 23134</name>
    <dbReference type="NCBI Taxonomy" id="313606"/>
    <lineage>
        <taxon>Bacteria</taxon>
        <taxon>Pseudomonadati</taxon>
        <taxon>Bacteroidota</taxon>
        <taxon>Cytophagia</taxon>
        <taxon>Cytophagales</taxon>
        <taxon>Microscillaceae</taxon>
        <taxon>Microscilla</taxon>
    </lineage>
</organism>
<dbReference type="Pfam" id="PF00198">
    <property type="entry name" value="2-oxoacid_dh"/>
    <property type="match status" value="1"/>
</dbReference>
<dbReference type="GO" id="GO:0005737">
    <property type="term" value="C:cytoplasm"/>
    <property type="evidence" value="ECO:0007669"/>
    <property type="project" value="TreeGrafter"/>
</dbReference>
<dbReference type="InterPro" id="IPR001078">
    <property type="entry name" value="2-oxoacid_DH_actylTfrase"/>
</dbReference>
<evidence type="ECO:0000256" key="8">
    <source>
        <dbReference type="SAM" id="MobiDB-lite"/>
    </source>
</evidence>
<dbReference type="Gene3D" id="2.40.50.100">
    <property type="match status" value="1"/>
</dbReference>
<evidence type="ECO:0000256" key="6">
    <source>
        <dbReference type="ARBA" id="ARBA00023315"/>
    </source>
</evidence>
<name>A1ZHD0_MICM2</name>
<protein>
    <recommendedName>
        <fullName evidence="7">Dihydrolipoamide acetyltransferase component of pyruvate dehydrogenase complex</fullName>
        <ecNumber evidence="7">2.3.1.-</ecNumber>
    </recommendedName>
</protein>
<keyword evidence="12" id="KW-1185">Reference proteome</keyword>
<dbReference type="RefSeq" id="WP_002695406.1">
    <property type="nucleotide sequence ID" value="NZ_AAWS01000007.1"/>
</dbReference>
<dbReference type="FunFam" id="3.30.559.10:FF:000007">
    <property type="entry name" value="Dihydrolipoamide acetyltransferase component of pyruvate dehydrogenase complex"/>
    <property type="match status" value="1"/>
</dbReference>
<keyword evidence="4 7" id="KW-0808">Transferase</keyword>
<evidence type="ECO:0000256" key="2">
    <source>
        <dbReference type="ARBA" id="ARBA00007317"/>
    </source>
</evidence>
<dbReference type="InterPro" id="IPR004167">
    <property type="entry name" value="PSBD"/>
</dbReference>
<dbReference type="InterPro" id="IPR011053">
    <property type="entry name" value="Single_hybrid_motif"/>
</dbReference>
<evidence type="ECO:0000259" key="10">
    <source>
        <dbReference type="PROSITE" id="PS51826"/>
    </source>
</evidence>
<dbReference type="PROSITE" id="PS00189">
    <property type="entry name" value="LIPOYL"/>
    <property type="match status" value="1"/>
</dbReference>
<comment type="subunit">
    <text evidence="3">Forms a 24-polypeptide structural core with octahedral symmetry.</text>
</comment>
<dbReference type="OrthoDB" id="9805770at2"/>
<dbReference type="GO" id="GO:0016407">
    <property type="term" value="F:acetyltransferase activity"/>
    <property type="evidence" value="ECO:0007669"/>
    <property type="project" value="TreeGrafter"/>
</dbReference>
<feature type="compositionally biased region" description="Low complexity" evidence="8">
    <location>
        <begin position="198"/>
        <end position="213"/>
    </location>
</feature>
<gene>
    <name evidence="11" type="ORF">M23134_08228</name>
</gene>
<dbReference type="AlphaFoldDB" id="A1ZHD0"/>
<dbReference type="eggNOG" id="COG0508">
    <property type="taxonomic scope" value="Bacteria"/>
</dbReference>
<comment type="similarity">
    <text evidence="2 7">Belongs to the 2-oxoacid dehydrogenase family.</text>
</comment>
<feature type="region of interest" description="Disordered" evidence="8">
    <location>
        <begin position="187"/>
        <end position="213"/>
    </location>
</feature>
<dbReference type="PANTHER" id="PTHR43178:SF5">
    <property type="entry name" value="LIPOAMIDE ACYLTRANSFERASE COMPONENT OF BRANCHED-CHAIN ALPHA-KETO ACID DEHYDROGENASE COMPLEX, MITOCHONDRIAL"/>
    <property type="match status" value="1"/>
</dbReference>
<reference evidence="11 12" key="1">
    <citation type="submission" date="2007-01" db="EMBL/GenBank/DDBJ databases">
        <authorList>
            <person name="Haygood M."/>
            <person name="Podell S."/>
            <person name="Anderson C."/>
            <person name="Hopkinson B."/>
            <person name="Roe K."/>
            <person name="Barbeau K."/>
            <person name="Gaasterland T."/>
            <person name="Ferriera S."/>
            <person name="Johnson J."/>
            <person name="Kravitz S."/>
            <person name="Beeson K."/>
            <person name="Sutton G."/>
            <person name="Rogers Y.-H."/>
            <person name="Friedman R."/>
            <person name="Frazier M."/>
            <person name="Venter J.C."/>
        </authorList>
    </citation>
    <scope>NUCLEOTIDE SEQUENCE [LARGE SCALE GENOMIC DNA]</scope>
    <source>
        <strain evidence="11 12">ATCC 23134</strain>
    </source>
</reference>
<dbReference type="SUPFAM" id="SSF52777">
    <property type="entry name" value="CoA-dependent acyltransferases"/>
    <property type="match status" value="1"/>
</dbReference>
<dbReference type="GO" id="GO:0031405">
    <property type="term" value="F:lipoic acid binding"/>
    <property type="evidence" value="ECO:0007669"/>
    <property type="project" value="TreeGrafter"/>
</dbReference>
<comment type="cofactor">
    <cofactor evidence="1 7">
        <name>(R)-lipoate</name>
        <dbReference type="ChEBI" id="CHEBI:83088"/>
    </cofactor>
</comment>
<sequence length="454" mass="48396">MALVEMVMPKMGESVMEGTILQWLKAVGDEIEEDEPVLEVATDKVDTEVPATHAGVLKEVLAQEGDVVQVGQTIAIISTDGDAPADAPASQPEAAPATVAAVEQTIAQAQVATANNNGTERLNAPATGRFYSPLVLNIAKTEGIPMTELEYVPGTGSDNRVTKKDILAYVANRQTNGGGVAVQATQPTQVATKPTPVATSGKPAASSKPSAPATVSYSGAHDVIEMDRMRKMIAQRMVDSKRISPHVTTFVEADVTNIVMWRNKVKKEFQQKHGEKITFTPIFIEAIAKTLGDFPLVNSSIEGENIIVKKDINIGMATALPSGNLIVPVIKNADQMNLLGLAKRVNDLANRARNNKLNPDELSGGTYTMSNIGGFGNEMGTPILVQPQVGILAIGAIKKKPVVIETPTGDVIGIRHMMFMSHAYDHRIVDGALGGGFVRRVADYLEAFDVDTVI</sequence>
<dbReference type="InterPro" id="IPR036625">
    <property type="entry name" value="E3-bd_dom_sf"/>
</dbReference>
<dbReference type="InterPro" id="IPR000089">
    <property type="entry name" value="Biotin_lipoyl"/>
</dbReference>
<feature type="domain" description="Peripheral subunit-binding (PSBD)" evidence="10">
    <location>
        <begin position="130"/>
        <end position="170"/>
    </location>
</feature>
<dbReference type="Proteomes" id="UP000004095">
    <property type="component" value="Unassembled WGS sequence"/>
</dbReference>
<comment type="caution">
    <text evidence="11">The sequence shown here is derived from an EMBL/GenBank/DDBJ whole genome shotgun (WGS) entry which is preliminary data.</text>
</comment>
<dbReference type="Pfam" id="PF00364">
    <property type="entry name" value="Biotin_lipoyl"/>
    <property type="match status" value="1"/>
</dbReference>
<evidence type="ECO:0000256" key="1">
    <source>
        <dbReference type="ARBA" id="ARBA00001938"/>
    </source>
</evidence>
<evidence type="ECO:0000313" key="11">
    <source>
        <dbReference type="EMBL" id="EAY30399.1"/>
    </source>
</evidence>
<feature type="domain" description="Lipoyl-binding" evidence="9">
    <location>
        <begin position="3"/>
        <end position="78"/>
    </location>
</feature>
<dbReference type="InterPro" id="IPR003016">
    <property type="entry name" value="2-oxoA_DH_lipoyl-BS"/>
</dbReference>
<dbReference type="Pfam" id="PF02817">
    <property type="entry name" value="E3_binding"/>
    <property type="match status" value="1"/>
</dbReference>
<proteinExistence type="inferred from homology"/>
<dbReference type="CDD" id="cd06849">
    <property type="entry name" value="lipoyl_domain"/>
    <property type="match status" value="1"/>
</dbReference>
<dbReference type="EC" id="2.3.1.-" evidence="7"/>
<dbReference type="InterPro" id="IPR050743">
    <property type="entry name" value="2-oxoacid_DH_E2_comp"/>
</dbReference>
<dbReference type="SUPFAM" id="SSF51230">
    <property type="entry name" value="Single hybrid motif"/>
    <property type="match status" value="1"/>
</dbReference>
<dbReference type="PROSITE" id="PS50968">
    <property type="entry name" value="BIOTINYL_LIPOYL"/>
    <property type="match status" value="1"/>
</dbReference>
<keyword evidence="5 7" id="KW-0450">Lipoyl</keyword>
<dbReference type="InterPro" id="IPR023213">
    <property type="entry name" value="CAT-like_dom_sf"/>
</dbReference>
<accession>A1ZHD0</accession>
<evidence type="ECO:0000256" key="5">
    <source>
        <dbReference type="ARBA" id="ARBA00022823"/>
    </source>
</evidence>
<dbReference type="PROSITE" id="PS51826">
    <property type="entry name" value="PSBD"/>
    <property type="match status" value="1"/>
</dbReference>
<keyword evidence="6 7" id="KW-0012">Acyltransferase</keyword>
<evidence type="ECO:0000256" key="3">
    <source>
        <dbReference type="ARBA" id="ARBA00011484"/>
    </source>
</evidence>
<dbReference type="PANTHER" id="PTHR43178">
    <property type="entry name" value="DIHYDROLIPOAMIDE ACETYLTRANSFERASE COMPONENT OF PYRUVATE DEHYDROGENASE COMPLEX"/>
    <property type="match status" value="1"/>
</dbReference>
<dbReference type="EMBL" id="AAWS01000007">
    <property type="protein sequence ID" value="EAY30399.1"/>
    <property type="molecule type" value="Genomic_DNA"/>
</dbReference>
<evidence type="ECO:0000259" key="9">
    <source>
        <dbReference type="PROSITE" id="PS50968"/>
    </source>
</evidence>
<evidence type="ECO:0000256" key="7">
    <source>
        <dbReference type="RuleBase" id="RU003423"/>
    </source>
</evidence>
<dbReference type="Gene3D" id="4.10.320.10">
    <property type="entry name" value="E3-binding domain"/>
    <property type="match status" value="1"/>
</dbReference>
<evidence type="ECO:0000256" key="4">
    <source>
        <dbReference type="ARBA" id="ARBA00022679"/>
    </source>
</evidence>
<dbReference type="SUPFAM" id="SSF47005">
    <property type="entry name" value="Peripheral subunit-binding domain of 2-oxo acid dehydrogenase complex"/>
    <property type="match status" value="1"/>
</dbReference>
<dbReference type="Gene3D" id="3.30.559.10">
    <property type="entry name" value="Chloramphenicol acetyltransferase-like domain"/>
    <property type="match status" value="1"/>
</dbReference>
<evidence type="ECO:0000313" key="12">
    <source>
        <dbReference type="Proteomes" id="UP000004095"/>
    </source>
</evidence>